<name>A0A9W6F2U9_9CHLO</name>
<dbReference type="InterPro" id="IPR019442">
    <property type="entry name" value="THADA/TRM732_DUF2428"/>
</dbReference>
<dbReference type="InterPro" id="IPR016024">
    <property type="entry name" value="ARM-type_fold"/>
</dbReference>
<feature type="region of interest" description="Disordered" evidence="3">
    <location>
        <begin position="560"/>
        <end position="608"/>
    </location>
</feature>
<dbReference type="Pfam" id="PF10350">
    <property type="entry name" value="DUF2428"/>
    <property type="match status" value="1"/>
</dbReference>
<feature type="compositionally biased region" description="Low complexity" evidence="3">
    <location>
        <begin position="1805"/>
        <end position="1826"/>
    </location>
</feature>
<gene>
    <name evidence="7" type="primary">PLEST006381</name>
    <name evidence="7" type="ORF">PLESTB_000787500</name>
</gene>
<dbReference type="Proteomes" id="UP001165080">
    <property type="component" value="Unassembled WGS sequence"/>
</dbReference>
<feature type="compositionally biased region" description="Gly residues" evidence="3">
    <location>
        <begin position="1062"/>
        <end position="1094"/>
    </location>
</feature>
<protein>
    <recommendedName>
        <fullName evidence="9">DUF2428 domain-containing protein</fullName>
    </recommendedName>
</protein>
<feature type="region of interest" description="Disordered" evidence="3">
    <location>
        <begin position="1798"/>
        <end position="1834"/>
    </location>
</feature>
<feature type="compositionally biased region" description="Low complexity" evidence="3">
    <location>
        <begin position="560"/>
        <end position="574"/>
    </location>
</feature>
<feature type="region of interest" description="Disordered" evidence="3">
    <location>
        <begin position="1236"/>
        <end position="1259"/>
    </location>
</feature>
<dbReference type="OrthoDB" id="73997at2759"/>
<feature type="region of interest" description="Disordered" evidence="3">
    <location>
        <begin position="1055"/>
        <end position="1102"/>
    </location>
</feature>
<feature type="region of interest" description="Disordered" evidence="3">
    <location>
        <begin position="1430"/>
        <end position="1470"/>
    </location>
</feature>
<feature type="domain" description="tRNA (32-2'-O)-methyltransferase regulator THADA-like TPR repeats region" evidence="5">
    <location>
        <begin position="780"/>
        <end position="1048"/>
    </location>
</feature>
<evidence type="ECO:0000313" key="8">
    <source>
        <dbReference type="Proteomes" id="UP001165080"/>
    </source>
</evidence>
<dbReference type="PANTHER" id="PTHR14387">
    <property type="entry name" value="THADA/DEATH RECEPTOR INTERACTING PROTEIN"/>
    <property type="match status" value="1"/>
</dbReference>
<feature type="compositionally biased region" description="Low complexity" evidence="3">
    <location>
        <begin position="1430"/>
        <end position="1454"/>
    </location>
</feature>
<reference evidence="7 8" key="1">
    <citation type="journal article" date="2023" name="Commun. Biol.">
        <title>Reorganization of the ancestral sex-determining regions during the evolution of trioecy in Pleodorina starrii.</title>
        <authorList>
            <person name="Takahashi K."/>
            <person name="Suzuki S."/>
            <person name="Kawai-Toyooka H."/>
            <person name="Yamamoto K."/>
            <person name="Hamaji T."/>
            <person name="Ootsuki R."/>
            <person name="Yamaguchi H."/>
            <person name="Kawachi M."/>
            <person name="Higashiyama T."/>
            <person name="Nozaki H."/>
        </authorList>
    </citation>
    <scope>NUCLEOTIDE SEQUENCE [LARGE SCALE GENOMIC DNA]</scope>
    <source>
        <strain evidence="7 8">NIES-4479</strain>
    </source>
</reference>
<feature type="region of interest" description="Disordered" evidence="3">
    <location>
        <begin position="311"/>
        <end position="344"/>
    </location>
</feature>
<dbReference type="InterPro" id="IPR056843">
    <property type="entry name" value="THADA-like_TPR"/>
</dbReference>
<feature type="domain" description="DUF2428" evidence="4">
    <location>
        <begin position="1333"/>
        <end position="1696"/>
    </location>
</feature>
<proteinExistence type="inferred from homology"/>
<accession>A0A9W6F2U9</accession>
<dbReference type="Pfam" id="PF25151">
    <property type="entry name" value="TPR_Trm732_C"/>
    <property type="match status" value="1"/>
</dbReference>
<dbReference type="GO" id="GO:0005829">
    <property type="term" value="C:cytosol"/>
    <property type="evidence" value="ECO:0007669"/>
    <property type="project" value="TreeGrafter"/>
</dbReference>
<feature type="region of interest" description="Disordered" evidence="3">
    <location>
        <begin position="2804"/>
        <end position="2828"/>
    </location>
</feature>
<feature type="compositionally biased region" description="Gly residues" evidence="3">
    <location>
        <begin position="2513"/>
        <end position="2527"/>
    </location>
</feature>
<evidence type="ECO:0000259" key="6">
    <source>
        <dbReference type="Pfam" id="PF25151"/>
    </source>
</evidence>
<sequence length="2843" mass="288860">MSGKFKRSQRHQRWNEEGTCWSEKYLTEIVAVETDAAAPAPLRSLASELRSLARAQNAFGEVEELRRVLTAFQKATAAAATPPAAAPAAAAAAAPATEPSAAAAETGALPAPAGAAGVADGLRGPPSEAVERGPLASACWLLAGLIFQPGSRQHHRTVLGAVKRLPPGQLDVFGEAVTERLRLALRDLDDSAPPPPPPLVAAAATTTGGAAAAAATESLPPLPLPPPPSSVPLGEVLASLLWLPGAYAWVRPVAAAAVWRLAAGVDGVLAAADRGQMHIAPGLMEEVLDAVGALYYLLQHHGRHLVQLEEQQQHVGEKQQDVVGKEEDQGEKQQEEEGGQRRSGRDAVVLAGTAMLRALQGRVLVREALASAAVVLWASSLLPYVTPGAAAAAFGQGLFFSSPGGSGGGGAGAGPGAVLVYDSAGATQAGEAPLGSWLDEWLRNHRGSSLVSELRRFSPIGRICSLKGLVTAMPKEATCAPLWVHCASASDAPPPPPQPQPAVDTAATDGRRPWHFLIDGALSYGCSSIRDAPDAHFKFHAACVLCFCVSKVLDSWQQQEGQRQGQGQEQQQRQGRIEQGGGGGGTEEDGGEEGGGGGGGGRMSREEQQQQSVLLQPALLRPEALDLLMGLVWANLDEPLAQTARQLQESFQLLLEVLAAQDHYVPGVLPPLEAFKRQVVSQLLAVPYNRKGRYAPLGCMAERGCALLMLRDHPALIPEALLAMQSDTTASAASSFLKTLLAAARTEASAKPQLAAEAAAAAGGGYGAAAGAAAPASSPWVALWRGALLRVLYGANEKLRAYVSVHALPVVLGLEPAAALELIHATLADGAPEPVPGTSRVAALVAVLKAARGMGLVADLDSLLTADGRQRLRALEPRALLGAAVGHASEAVRLDALELACVAFRMSDPPGRLELSIAGRWLALCMRSTAQGSRNKCLVLVTKLIARIRMAVAHIHHKMGSRGGPTHPSSSKGKGLQVLFSLGEADAEAAASSAGAPGADPRVTDPAVLERLQGFMQWLTRLLVSGLYPGSPYERRFFALELLSAVLEAWGPDGTGSAASASGGGNADGGGGKTAKGGGGGGGGKGGGGGGGGKVFAERPQGGRMAESTSLTLLPRGYNLSAAATGGGRGTAAAGPPFRPYCPELLSSNTVALLLAGAVDSWDKLRQAASSCLMRLPTPLPGLTTGEQLTPLLGWATGLLWSPRARESDAGARLIKILYGKYVAGCGWRLQLHPSPRAAPPVQHRSQDQRDPNAAAGAAPADAPYSAVLGFLDAVLDLVNSQVAAAREDLAAACRRSLAHGPLLLLRYVVEDVPWGEVGSTREGLAAAAGWAARALAAAEAIVELALPVLSRPQERNVGAEEVDTTMMIDDEEEGAGSEGEEAGVEGDGGEGSGDELGPEAQVILTACWNTVKEVSLVLATLVRHMPLPTSAASSSDPSASPSPAQPSSLTTQSLPSDSAPQGEGTADGGAATVAAADDDDAAAAAAAAAAAMLGFSQLRRVGDLLVRLLFEMKHNGAVDKTSLALTAVAERLLRASAPELNGMPRPWLEACIRRVLARGQSRDDIVRRSAGLPFAFGALLLAEPGNAPKALLSRGMAALLAVAAAATSPCLTSTPEAAATPTPEAAAGAGADPGAAAAAVVVVDGCEVREVWPVVHAFNCLRHAFNDGHLAVDTSGYFAPAIQACLRALRSPSWEIRNSAMLCFTALTSRVLGFKNDSNHESVRKAVSGAEFFQRYPALHGFLLDQLREAAAELERAAAAAAASGGRASAAALANPHPGLYPVLIILSRLKASHIREEKEEEAAANSASSESQQDGGQQQQQQPGQEGGNGAAAAATTATAAVATYMGGLTPVAFTPLVRRCATAAPYAVRLLAARALSPLVAVQDVPALLQQLLAGIPPEPPRSVGGGDAGGGGASAGPVRIVGSGNALHGALLQAAALLDSVAVEIRPAAGGGGGGGAGGQEDVLAAALPHLARGAWLADPWFGCSALGCALLQAAGSALRLLPPGRCLGFRSEVAALAGACRRAVAYEPPSVERRVRRQMGAAAASAAAAGDGGERGGGGVNVFASDFPDPMRSQLLKLASQLWLGPVLLCQAFRSSSPAGFFLEGLLHQLRCCLASYLYDTRAAALKSLVRFLTAVNGGIAALAASAAAPPVPNAKHEEPTAGVAATAAAAMASAIAAATGGTADAGGKLPRLVADLLARPALLRRLVSEGMALLWETVASEPVHKVTRRALKALGLLHALSTTLPTTADTTAASAGTAAEGPESLRLDPITAEPLPPASAAQQHPLDCLCCADPRVGGSSSSDAAAEGLRNALSHVALVERLLSEGCKELEARCEALRCLGRALGSATLAAAAVAAAAADGRTTAAAAAATGSQPSLVAALGALLDQVVSATQPWQPEDWRLAGVEALAASRLLQSAARPAGRQEEEEEAAAVELLAIRGWRCVITFLEDEDHAVRYTAARLAQEVMELSPSSDDSSSLGFEPSLSGFEAAAQAISCSSNGSSSNGSSGGGGGSGQEGGNAAGAAAAAPPKPAVYGRQPLYVEAVIRRLYAWLAVQYGNRSGGGGGGGKASRAALVAMLCELVLGSGGGGGEEGGSAAAVPEVVTAAAASAGAAAPVGWSSQARRLFDKEADNPHEEPLLTAQLAARTLRTLLAAPPAPAAAAAAAEALTEAEAAQLARWGALAAEHLRAVAAAVVAASGAAAAAMAGDGVGGDGDGPAAADGWLGGFVNHPEVFTCAYKALLALWSLGPARHHALLLPGDSALASALAALRQRRDVLGSQLAPLLLAVASEWGAAGSGKGPHGAGERDGSAAGGGAEGEQSLEKSVVAQGNLLFLL</sequence>
<comment type="caution">
    <text evidence="7">The sequence shown here is derived from an EMBL/GenBank/DDBJ whole genome shotgun (WGS) entry which is preliminary data.</text>
</comment>
<dbReference type="SUPFAM" id="SSF48371">
    <property type="entry name" value="ARM repeat"/>
    <property type="match status" value="1"/>
</dbReference>
<evidence type="ECO:0000256" key="2">
    <source>
        <dbReference type="ARBA" id="ARBA00022694"/>
    </source>
</evidence>
<keyword evidence="2" id="KW-0819">tRNA processing</keyword>
<feature type="compositionally biased region" description="Gly residues" evidence="3">
    <location>
        <begin position="593"/>
        <end position="602"/>
    </location>
</feature>
<dbReference type="EMBL" id="BRXU01000008">
    <property type="protein sequence ID" value="GLC53790.1"/>
    <property type="molecule type" value="Genomic_DNA"/>
</dbReference>
<evidence type="ECO:0000259" key="4">
    <source>
        <dbReference type="Pfam" id="PF10350"/>
    </source>
</evidence>
<feature type="region of interest" description="Disordered" evidence="3">
    <location>
        <begin position="1364"/>
        <end position="1397"/>
    </location>
</feature>
<evidence type="ECO:0000256" key="3">
    <source>
        <dbReference type="SAM" id="MobiDB-lite"/>
    </source>
</evidence>
<dbReference type="InterPro" id="IPR051954">
    <property type="entry name" value="tRNA_methyltransferase_THADA"/>
</dbReference>
<organism evidence="7 8">
    <name type="scientific">Pleodorina starrii</name>
    <dbReference type="NCBI Taxonomy" id="330485"/>
    <lineage>
        <taxon>Eukaryota</taxon>
        <taxon>Viridiplantae</taxon>
        <taxon>Chlorophyta</taxon>
        <taxon>core chlorophytes</taxon>
        <taxon>Chlorophyceae</taxon>
        <taxon>CS clade</taxon>
        <taxon>Chlamydomonadales</taxon>
        <taxon>Volvocaceae</taxon>
        <taxon>Pleodorina</taxon>
    </lineage>
</organism>
<feature type="domain" description="tRNA (32-2'-O)-methyltransferase regulator THADA-like C-terminal TPR repeats region" evidence="6">
    <location>
        <begin position="1698"/>
        <end position="1802"/>
    </location>
</feature>
<dbReference type="InterPro" id="IPR056842">
    <property type="entry name" value="THADA-like_TPR_C"/>
</dbReference>
<dbReference type="PANTHER" id="PTHR14387:SF0">
    <property type="entry name" value="DUF2428 DOMAIN-CONTAINING PROTEIN"/>
    <property type="match status" value="1"/>
</dbReference>
<dbReference type="GO" id="GO:0030488">
    <property type="term" value="P:tRNA methylation"/>
    <property type="evidence" value="ECO:0007669"/>
    <property type="project" value="TreeGrafter"/>
</dbReference>
<keyword evidence="8" id="KW-1185">Reference proteome</keyword>
<evidence type="ECO:0000259" key="5">
    <source>
        <dbReference type="Pfam" id="PF25150"/>
    </source>
</evidence>
<evidence type="ECO:0000313" key="7">
    <source>
        <dbReference type="EMBL" id="GLC53790.1"/>
    </source>
</evidence>
<evidence type="ECO:0008006" key="9">
    <source>
        <dbReference type="Google" id="ProtNLM"/>
    </source>
</evidence>
<dbReference type="Pfam" id="PF25150">
    <property type="entry name" value="TPR_Trm732"/>
    <property type="match status" value="1"/>
</dbReference>
<evidence type="ECO:0000256" key="1">
    <source>
        <dbReference type="ARBA" id="ARBA00010409"/>
    </source>
</evidence>
<feature type="region of interest" description="Disordered" evidence="3">
    <location>
        <begin position="2505"/>
        <end position="2533"/>
    </location>
</feature>
<comment type="similarity">
    <text evidence="1">Belongs to the THADA family.</text>
</comment>